<feature type="disulfide bond" evidence="6">
    <location>
        <begin position="593"/>
        <end position="602"/>
    </location>
</feature>
<dbReference type="CDD" id="cd00054">
    <property type="entry name" value="EGF_CA"/>
    <property type="match status" value="3"/>
</dbReference>
<dbReference type="InterPro" id="IPR000742">
    <property type="entry name" value="EGF"/>
</dbReference>
<protein>
    <submittedName>
        <fullName evidence="7">Uncharacterized protein</fullName>
    </submittedName>
</protein>
<organism evidence="7 8">
    <name type="scientific">Owenia fusiformis</name>
    <name type="common">Polychaete worm</name>
    <dbReference type="NCBI Taxonomy" id="6347"/>
    <lineage>
        <taxon>Eukaryota</taxon>
        <taxon>Metazoa</taxon>
        <taxon>Spiralia</taxon>
        <taxon>Lophotrochozoa</taxon>
        <taxon>Annelida</taxon>
        <taxon>Polychaeta</taxon>
        <taxon>Sedentaria</taxon>
        <taxon>Canalipalpata</taxon>
        <taxon>Sabellida</taxon>
        <taxon>Oweniida</taxon>
        <taxon>Oweniidae</taxon>
        <taxon>Owenia</taxon>
    </lineage>
</organism>
<dbReference type="InterPro" id="IPR018097">
    <property type="entry name" value="EGF_Ca-bd_CS"/>
</dbReference>
<keyword evidence="4 6" id="KW-1015">Disulfide bond</keyword>
<evidence type="ECO:0000313" key="8">
    <source>
        <dbReference type="Proteomes" id="UP000749559"/>
    </source>
</evidence>
<dbReference type="PROSITE" id="PS50026">
    <property type="entry name" value="EGF_3"/>
    <property type="match status" value="3"/>
</dbReference>
<sequence>MNTRTGIRSGHNMLYLVIVVACVCAPCMVKGASDNRGTEFILTFMENVGTSKDLQLFVTTTTTSAVSVEVTAPAFPGAIIAPSNFEVTSGEVVSVLLLNSLRMTGTGVSTKGVRITATEEIVVYGANQERLSNDGFVALPTDVLGKEHFAFSWYPPSEMCEFALVAIEDNTNVNITLPSPGTGDFVLFEGRTYNEGDTISATLDMYGTLQIQSEGDLTGAHVVTDEDVAFFSGNKKTSVLSPGLAGQSSSRDHLVAQLPAVAYWGKRFLSIPTPQRTVGDYYMAIASQADTNVQISHYGSFYLARPGDSLKLLIGSSNYTEFSSDKPIQVVHVVQTLTTIPDEKSDPSMMLIPPIEQYESDYIFTTPEMSTGAYVNFAMIVVKDSEKEGIRLDGNTYTPGGCGEDYCKWNEVPGTEYVATAFNVTEGTHRLKHESPIAVFGAYIYGTATFETYGFPLGMRMAQINTVCIESNTTFGDGLDNDCDSLIDEELCDNTLDDDGDGRINEDCAAMELVNECLEDSPCENSGTCLDLMVGFNCLCTDGYTGTNCETDINECSSSPCLHGSTCTDQVNGSPCLHGSTCTDKINGYICTCVDGYTGTHCETDIDECLDDPCLNGGICEDKVNGFTCFCEGSLFGGTLCQDVLASSSSGFLSSTDGIIIGISTGSILLLLALIGCCCCCWFLWLRRKKRKDKILGTSVFEVDQVNFGSYGPGIITLKADGYGSPAFVKYDKEKSVYYVWIEEDKNFVVWYPKLPGFAFWHPEQHVYVRWDASSQGFVIWDHELYLLDGQHSALPSREMYNWETDFHEWDPTQQIYTNVPMGTNIMPGDRELRLKSGFKTADSNFVSNITIEKDHEKNSPKSVSNIGMVVAENKRQNGNKMDVVWRTNPSSIDGYVGHNGNACCMNYNVESSRLNGRIWNNRFGFTTYPSDGWIERNSRVQSQVAERNRSDFHSGFLPRVQLLENSGNSQVPTRAEERESPKK</sequence>
<keyword evidence="5" id="KW-0325">Glycoprotein</keyword>
<dbReference type="Pfam" id="PF17517">
    <property type="entry name" value="IgGFc_binding"/>
    <property type="match status" value="1"/>
</dbReference>
<keyword evidence="1 6" id="KW-0245">EGF-like domain</keyword>
<dbReference type="OrthoDB" id="6116824at2759"/>
<dbReference type="InterPro" id="IPR001881">
    <property type="entry name" value="EGF-like_Ca-bd_dom"/>
</dbReference>
<dbReference type="SMART" id="SM00181">
    <property type="entry name" value="EGF"/>
    <property type="match status" value="3"/>
</dbReference>
<dbReference type="GO" id="GO:0005509">
    <property type="term" value="F:calcium ion binding"/>
    <property type="evidence" value="ECO:0007669"/>
    <property type="project" value="InterPro"/>
</dbReference>
<accession>A0A8J1TTW1</accession>
<dbReference type="InterPro" id="IPR035234">
    <property type="entry name" value="IgGFc-bd_N"/>
</dbReference>
<dbReference type="SUPFAM" id="SSF57196">
    <property type="entry name" value="EGF/Laminin"/>
    <property type="match status" value="3"/>
</dbReference>
<evidence type="ECO:0000256" key="5">
    <source>
        <dbReference type="ARBA" id="ARBA00023180"/>
    </source>
</evidence>
<dbReference type="PANTHER" id="PTHR46534">
    <property type="entry name" value="IGGFC_BINDING DOMAIN-CONTAINING PROTEIN"/>
    <property type="match status" value="1"/>
</dbReference>
<evidence type="ECO:0000256" key="4">
    <source>
        <dbReference type="ARBA" id="ARBA00023157"/>
    </source>
</evidence>
<dbReference type="PROSITE" id="PS01187">
    <property type="entry name" value="EGF_CA"/>
    <property type="match status" value="1"/>
</dbReference>
<dbReference type="FunFam" id="2.10.25.10:FF:000472">
    <property type="entry name" value="Uncharacterized protein, isoform A"/>
    <property type="match status" value="1"/>
</dbReference>
<name>A0A8J1TTW1_OWEFU</name>
<evidence type="ECO:0000313" key="7">
    <source>
        <dbReference type="EMBL" id="CAH1795815.1"/>
    </source>
</evidence>
<evidence type="ECO:0000256" key="3">
    <source>
        <dbReference type="ARBA" id="ARBA00022737"/>
    </source>
</evidence>
<dbReference type="PRINTS" id="PR00010">
    <property type="entry name" value="EGFBLOOD"/>
</dbReference>
<dbReference type="PROSITE" id="PS00022">
    <property type="entry name" value="EGF_1"/>
    <property type="match status" value="2"/>
</dbReference>
<dbReference type="PROSITE" id="PS00010">
    <property type="entry name" value="ASX_HYDROXYL"/>
    <property type="match status" value="3"/>
</dbReference>
<dbReference type="PROSITE" id="PS51257">
    <property type="entry name" value="PROKAR_LIPOPROTEIN"/>
    <property type="match status" value="1"/>
</dbReference>
<comment type="caution">
    <text evidence="6">Lacks conserved residue(s) required for the propagation of feature annotation.</text>
</comment>
<feature type="disulfide bond" evidence="6">
    <location>
        <begin position="540"/>
        <end position="549"/>
    </location>
</feature>
<evidence type="ECO:0000256" key="6">
    <source>
        <dbReference type="PROSITE-ProRule" id="PRU00076"/>
    </source>
</evidence>
<evidence type="ECO:0000256" key="1">
    <source>
        <dbReference type="ARBA" id="ARBA00022536"/>
    </source>
</evidence>
<dbReference type="Pfam" id="PF00008">
    <property type="entry name" value="EGF"/>
    <property type="match status" value="3"/>
</dbReference>
<dbReference type="SMART" id="SM00179">
    <property type="entry name" value="EGF_CA"/>
    <property type="match status" value="3"/>
</dbReference>
<comment type="caution">
    <text evidence="7">The sequence shown here is derived from an EMBL/GenBank/DDBJ whole genome shotgun (WGS) entry which is preliminary data.</text>
</comment>
<keyword evidence="2" id="KW-0732">Signal</keyword>
<dbReference type="EMBL" id="CAIIXF020000010">
    <property type="protein sequence ID" value="CAH1795815.1"/>
    <property type="molecule type" value="Genomic_DNA"/>
</dbReference>
<dbReference type="PANTHER" id="PTHR46534:SF2">
    <property type="entry name" value="VWFD DOMAIN-CONTAINING PROTEIN"/>
    <property type="match status" value="1"/>
</dbReference>
<evidence type="ECO:0000256" key="2">
    <source>
        <dbReference type="ARBA" id="ARBA00022729"/>
    </source>
</evidence>
<dbReference type="InterPro" id="IPR000152">
    <property type="entry name" value="EGF-type_Asp/Asn_hydroxyl_site"/>
</dbReference>
<gene>
    <name evidence="7" type="ORF">OFUS_LOCUS20301</name>
</gene>
<proteinExistence type="predicted"/>
<dbReference type="PROSITE" id="PS01186">
    <property type="entry name" value="EGF_2"/>
    <property type="match status" value="2"/>
</dbReference>
<keyword evidence="3" id="KW-0677">Repeat</keyword>
<dbReference type="Proteomes" id="UP000749559">
    <property type="component" value="Unassembled WGS sequence"/>
</dbReference>
<dbReference type="AlphaFoldDB" id="A0A8J1TTW1"/>
<dbReference type="Gene3D" id="2.10.25.10">
    <property type="entry name" value="Laminin"/>
    <property type="match status" value="4"/>
</dbReference>
<reference evidence="7" key="1">
    <citation type="submission" date="2022-03" db="EMBL/GenBank/DDBJ databases">
        <authorList>
            <person name="Martin C."/>
        </authorList>
    </citation>
    <scope>NUCLEOTIDE SEQUENCE</scope>
</reference>
<dbReference type="FunFam" id="2.10.25.10:FF:000122">
    <property type="entry name" value="Protein crumbs homolog 2"/>
    <property type="match status" value="2"/>
</dbReference>
<keyword evidence="8" id="KW-1185">Reference proteome</keyword>